<dbReference type="Proteomes" id="UP001576776">
    <property type="component" value="Unassembled WGS sequence"/>
</dbReference>
<dbReference type="PANTHER" id="PTHR32179:SF3">
    <property type="entry name" value="NICOTINATE-NUCLEOTIDE PYROPHOSPHORYLASE [CARBOXYLATING]"/>
    <property type="match status" value="1"/>
</dbReference>
<dbReference type="Gene3D" id="3.90.1170.20">
    <property type="entry name" value="Quinolinate phosphoribosyl transferase, N-terminal domain"/>
    <property type="match status" value="1"/>
</dbReference>
<keyword evidence="5" id="KW-0662">Pyridine nucleotide biosynthesis</keyword>
<feature type="domain" description="Quinolinate phosphoribosyl transferase N-terminal" evidence="12">
    <location>
        <begin position="30"/>
        <end position="116"/>
    </location>
</feature>
<evidence type="ECO:0000256" key="8">
    <source>
        <dbReference type="ARBA" id="ARBA00033102"/>
    </source>
</evidence>
<dbReference type="InterPro" id="IPR036068">
    <property type="entry name" value="Nicotinate_pribotase-like_C"/>
</dbReference>
<dbReference type="InterPro" id="IPR037128">
    <property type="entry name" value="Quinolinate_PRibosylTase_N_sf"/>
</dbReference>
<keyword evidence="7 10" id="KW-0808">Transferase</keyword>
<protein>
    <recommendedName>
        <fullName evidence="4">nicotinate-nucleotide diphosphorylase (carboxylating)</fullName>
        <ecNumber evidence="4">2.4.2.19</ecNumber>
    </recommendedName>
    <alternativeName>
        <fullName evidence="8">Quinolinate phosphoribosyltransferase [decarboxylating]</fullName>
    </alternativeName>
</protein>
<dbReference type="InterPro" id="IPR027277">
    <property type="entry name" value="NadC/ModD"/>
</dbReference>
<comment type="catalytic activity">
    <reaction evidence="9">
        <text>nicotinate beta-D-ribonucleotide + CO2 + diphosphate = quinolinate + 5-phospho-alpha-D-ribose 1-diphosphate + 2 H(+)</text>
        <dbReference type="Rhea" id="RHEA:12733"/>
        <dbReference type="ChEBI" id="CHEBI:15378"/>
        <dbReference type="ChEBI" id="CHEBI:16526"/>
        <dbReference type="ChEBI" id="CHEBI:29959"/>
        <dbReference type="ChEBI" id="CHEBI:33019"/>
        <dbReference type="ChEBI" id="CHEBI:57502"/>
        <dbReference type="ChEBI" id="CHEBI:58017"/>
        <dbReference type="EC" id="2.4.2.19"/>
    </reaction>
</comment>
<evidence type="ECO:0000313" key="13">
    <source>
        <dbReference type="EMBL" id="MFB2936911.1"/>
    </source>
</evidence>
<comment type="pathway">
    <text evidence="2">Cofactor biosynthesis; NAD(+) biosynthesis; nicotinate D-ribonucleotide from quinolinate: step 1/1.</text>
</comment>
<evidence type="ECO:0000256" key="2">
    <source>
        <dbReference type="ARBA" id="ARBA00004893"/>
    </source>
</evidence>
<evidence type="ECO:0000256" key="4">
    <source>
        <dbReference type="ARBA" id="ARBA00011944"/>
    </source>
</evidence>
<dbReference type="CDD" id="cd01572">
    <property type="entry name" value="QPRTase"/>
    <property type="match status" value="1"/>
</dbReference>
<dbReference type="PIRSF" id="PIRSF006250">
    <property type="entry name" value="NadC_ModD"/>
    <property type="match status" value="1"/>
</dbReference>
<dbReference type="GO" id="GO:0004514">
    <property type="term" value="F:nicotinate-nucleotide diphosphorylase (carboxylating) activity"/>
    <property type="evidence" value="ECO:0007669"/>
    <property type="project" value="UniProtKB-EC"/>
</dbReference>
<proteinExistence type="inferred from homology"/>
<dbReference type="InterPro" id="IPR004393">
    <property type="entry name" value="NadC"/>
</dbReference>
<dbReference type="NCBIfam" id="TIGR00078">
    <property type="entry name" value="nadC"/>
    <property type="match status" value="1"/>
</dbReference>
<dbReference type="InterPro" id="IPR002638">
    <property type="entry name" value="Quinolinate_PRibosylTrfase_C"/>
</dbReference>
<evidence type="ECO:0000259" key="11">
    <source>
        <dbReference type="Pfam" id="PF01729"/>
    </source>
</evidence>
<dbReference type="InterPro" id="IPR013785">
    <property type="entry name" value="Aldolase_TIM"/>
</dbReference>
<comment type="similarity">
    <text evidence="3 10">Belongs to the NadC/ModD family.</text>
</comment>
<dbReference type="PANTHER" id="PTHR32179">
    <property type="entry name" value="NICOTINATE-NUCLEOTIDE PYROPHOSPHORYLASE [CARBOXYLATING]"/>
    <property type="match status" value="1"/>
</dbReference>
<dbReference type="InterPro" id="IPR022412">
    <property type="entry name" value="Quinolinate_PRibosylTrfase_N"/>
</dbReference>
<evidence type="ECO:0000256" key="6">
    <source>
        <dbReference type="ARBA" id="ARBA00022676"/>
    </source>
</evidence>
<keyword evidence="14" id="KW-1185">Reference proteome</keyword>
<evidence type="ECO:0000256" key="1">
    <source>
        <dbReference type="ARBA" id="ARBA00003237"/>
    </source>
</evidence>
<comment type="function">
    <text evidence="1">Involved in the catabolism of quinolinic acid (QA).</text>
</comment>
<feature type="domain" description="Quinolinate phosphoribosyl transferase C-terminal" evidence="11">
    <location>
        <begin position="118"/>
        <end position="286"/>
    </location>
</feature>
<keyword evidence="6 10" id="KW-0328">Glycosyltransferase</keyword>
<evidence type="ECO:0000256" key="3">
    <source>
        <dbReference type="ARBA" id="ARBA00009400"/>
    </source>
</evidence>
<reference evidence="13 14" key="1">
    <citation type="submission" date="2024-09" db="EMBL/GenBank/DDBJ databases">
        <title>Floridaenema gen nov. (Aerosakkonemataceae, Aerosakkonematales ord. nov., Cyanobacteria) from benthic tropical and subtropical fresh waters, with the description of four new species.</title>
        <authorList>
            <person name="Moretto J.A."/>
            <person name="Berthold D.E."/>
            <person name="Lefler F.W."/>
            <person name="Huang I.-S."/>
            <person name="Laughinghouse H. IV."/>
        </authorList>
    </citation>
    <scope>NUCLEOTIDE SEQUENCE [LARGE SCALE GENOMIC DNA]</scope>
    <source>
        <strain evidence="13 14">BLCC-F154</strain>
    </source>
</reference>
<evidence type="ECO:0000313" key="14">
    <source>
        <dbReference type="Proteomes" id="UP001576776"/>
    </source>
</evidence>
<gene>
    <name evidence="13" type="primary">nadC</name>
    <name evidence="13" type="ORF">ACE1B6_16800</name>
</gene>
<evidence type="ECO:0000259" key="12">
    <source>
        <dbReference type="Pfam" id="PF02749"/>
    </source>
</evidence>
<dbReference type="SUPFAM" id="SSF51690">
    <property type="entry name" value="Nicotinate/Quinolinate PRTase C-terminal domain-like"/>
    <property type="match status" value="1"/>
</dbReference>
<dbReference type="RefSeq" id="WP_413258404.1">
    <property type="nucleotide sequence ID" value="NZ_JBHFNS010000064.1"/>
</dbReference>
<evidence type="ECO:0000256" key="7">
    <source>
        <dbReference type="ARBA" id="ARBA00022679"/>
    </source>
</evidence>
<accession>A0ABV4YDK0</accession>
<evidence type="ECO:0000256" key="9">
    <source>
        <dbReference type="ARBA" id="ARBA00047445"/>
    </source>
</evidence>
<dbReference type="SUPFAM" id="SSF54675">
    <property type="entry name" value="Nicotinate/Quinolinate PRTase N-terminal domain-like"/>
    <property type="match status" value="1"/>
</dbReference>
<comment type="caution">
    <text evidence="13">The sequence shown here is derived from an EMBL/GenBank/DDBJ whole genome shotgun (WGS) entry which is preliminary data.</text>
</comment>
<dbReference type="Pfam" id="PF01729">
    <property type="entry name" value="QRPTase_C"/>
    <property type="match status" value="1"/>
</dbReference>
<dbReference type="Gene3D" id="3.20.20.70">
    <property type="entry name" value="Aldolase class I"/>
    <property type="match status" value="1"/>
</dbReference>
<dbReference type="Pfam" id="PF02749">
    <property type="entry name" value="QRPTase_N"/>
    <property type="match status" value="1"/>
</dbReference>
<dbReference type="EC" id="2.4.2.19" evidence="4"/>
<dbReference type="EMBL" id="JBHFNS010000064">
    <property type="protein sequence ID" value="MFB2936911.1"/>
    <property type="molecule type" value="Genomic_DNA"/>
</dbReference>
<sequence length="293" mass="32410">MVSGTPVLPSWLVLDSILQNWLLEDLGRGDRTTQSLLSGQVRVGRAEWIAKEEGIIAGLPIAARVFQMMSQQVRFVPIVAEGTWCEKRDVIARIHGPADALLMGERVALNIVMHLSGIASLTRQYADKIADLPVKLVDTRKTRPGLRLLEKYASQVGGAVNHRMGLDDAVMIKDNHIQAAGGIGNAIARIRAQMPYPLTIEVETENINQVKEALEYGADIIMLDNMPLEVMRQAVEIIRQFNERIKIEASGNITLETIRAVAETGIDYISTSAPITRSTWLDVSMKLDMNTMN</sequence>
<evidence type="ECO:0000256" key="5">
    <source>
        <dbReference type="ARBA" id="ARBA00022642"/>
    </source>
</evidence>
<evidence type="ECO:0000256" key="10">
    <source>
        <dbReference type="PIRNR" id="PIRNR006250"/>
    </source>
</evidence>
<name>A0ABV4YDK0_9CYAN</name>
<organism evidence="13 14">
    <name type="scientific">Floridaenema fluviatile BLCC-F154</name>
    <dbReference type="NCBI Taxonomy" id="3153640"/>
    <lineage>
        <taxon>Bacteria</taxon>
        <taxon>Bacillati</taxon>
        <taxon>Cyanobacteriota</taxon>
        <taxon>Cyanophyceae</taxon>
        <taxon>Oscillatoriophycideae</taxon>
        <taxon>Aerosakkonematales</taxon>
        <taxon>Aerosakkonemataceae</taxon>
        <taxon>Floridanema</taxon>
        <taxon>Floridanema fluviatile</taxon>
    </lineage>
</organism>